<dbReference type="Proteomes" id="UP000004947">
    <property type="component" value="Unassembled WGS sequence"/>
</dbReference>
<dbReference type="EMBL" id="ABCK01000042">
    <property type="protein sequence ID" value="EDM24915.1"/>
    <property type="molecule type" value="Genomic_DNA"/>
</dbReference>
<accession>A6DTU6</accession>
<keyword evidence="2" id="KW-1185">Reference proteome</keyword>
<dbReference type="AlphaFoldDB" id="A6DTU6"/>
<evidence type="ECO:0000313" key="2">
    <source>
        <dbReference type="Proteomes" id="UP000004947"/>
    </source>
</evidence>
<protein>
    <submittedName>
        <fullName evidence="1">Uncharacterized protein</fullName>
    </submittedName>
</protein>
<gene>
    <name evidence="1" type="ORF">LNTAR_04001</name>
</gene>
<evidence type="ECO:0000313" key="1">
    <source>
        <dbReference type="EMBL" id="EDM24915.1"/>
    </source>
</evidence>
<name>A6DTU6_9BACT</name>
<comment type="caution">
    <text evidence="1">The sequence shown here is derived from an EMBL/GenBank/DDBJ whole genome shotgun (WGS) entry which is preliminary data.</text>
</comment>
<feature type="non-terminal residue" evidence="1">
    <location>
        <position position="1"/>
    </location>
</feature>
<proteinExistence type="predicted"/>
<organism evidence="1 2">
    <name type="scientific">Lentisphaera araneosa HTCC2155</name>
    <dbReference type="NCBI Taxonomy" id="313628"/>
    <lineage>
        <taxon>Bacteria</taxon>
        <taxon>Pseudomonadati</taxon>
        <taxon>Lentisphaerota</taxon>
        <taxon>Lentisphaeria</taxon>
        <taxon>Lentisphaerales</taxon>
        <taxon>Lentisphaeraceae</taxon>
        <taxon>Lentisphaera</taxon>
    </lineage>
</organism>
<reference evidence="1 2" key="1">
    <citation type="journal article" date="2010" name="J. Bacteriol.">
        <title>Genome sequence of Lentisphaera araneosa HTCC2155T, the type species of the order Lentisphaerales in the phylum Lentisphaerae.</title>
        <authorList>
            <person name="Thrash J.C."/>
            <person name="Cho J.C."/>
            <person name="Vergin K.L."/>
            <person name="Morris R.M."/>
            <person name="Giovannoni S.J."/>
        </authorList>
    </citation>
    <scope>NUCLEOTIDE SEQUENCE [LARGE SCALE GENOMIC DNA]</scope>
    <source>
        <strain evidence="1 2">HTCC2155</strain>
    </source>
</reference>
<sequence length="23" mass="2767">LGWQSFDQHQEDGLTYTLMKKKL</sequence>